<dbReference type="Pfam" id="PF04230">
    <property type="entry name" value="PS_pyruv_trans"/>
    <property type="match status" value="1"/>
</dbReference>
<dbReference type="EMBL" id="FNZF01000004">
    <property type="protein sequence ID" value="SEJ62692.1"/>
    <property type="molecule type" value="Genomic_DNA"/>
</dbReference>
<dbReference type="RefSeq" id="WP_092054335.1">
    <property type="nucleotide sequence ID" value="NZ_FNZF01000004.1"/>
</dbReference>
<evidence type="ECO:0000259" key="1">
    <source>
        <dbReference type="Pfam" id="PF04230"/>
    </source>
</evidence>
<organism evidence="2 3">
    <name type="scientific">Bhargavaea ginsengi</name>
    <dbReference type="NCBI Taxonomy" id="426757"/>
    <lineage>
        <taxon>Bacteria</taxon>
        <taxon>Bacillati</taxon>
        <taxon>Bacillota</taxon>
        <taxon>Bacilli</taxon>
        <taxon>Bacillales</taxon>
        <taxon>Caryophanaceae</taxon>
        <taxon>Bhargavaea</taxon>
    </lineage>
</organism>
<dbReference type="PANTHER" id="PTHR36836:SF1">
    <property type="entry name" value="COLANIC ACID BIOSYNTHESIS PROTEIN WCAK"/>
    <property type="match status" value="1"/>
</dbReference>
<keyword evidence="2" id="KW-0808">Transferase</keyword>
<name>A0A1H7AKT3_9BACL</name>
<dbReference type="Proteomes" id="UP000199200">
    <property type="component" value="Unassembled WGS sequence"/>
</dbReference>
<protein>
    <submittedName>
        <fullName evidence="2">Polysaccharide pyruvyl transferase CsaB</fullName>
    </submittedName>
</protein>
<reference evidence="3" key="1">
    <citation type="submission" date="2016-10" db="EMBL/GenBank/DDBJ databases">
        <authorList>
            <person name="Varghese N."/>
            <person name="Submissions S."/>
        </authorList>
    </citation>
    <scope>NUCLEOTIDE SEQUENCE [LARGE SCALE GENOMIC DNA]</scope>
    <source>
        <strain evidence="3">CGMCC 1.6763</strain>
    </source>
</reference>
<dbReference type="PANTHER" id="PTHR36836">
    <property type="entry name" value="COLANIC ACID BIOSYNTHESIS PROTEIN WCAK"/>
    <property type="match status" value="1"/>
</dbReference>
<evidence type="ECO:0000313" key="3">
    <source>
        <dbReference type="Proteomes" id="UP000199200"/>
    </source>
</evidence>
<dbReference type="GO" id="GO:0016740">
    <property type="term" value="F:transferase activity"/>
    <property type="evidence" value="ECO:0007669"/>
    <property type="project" value="UniProtKB-KW"/>
</dbReference>
<sequence>MRIGIVGNYGNNNNGDEAILAGIIEQVKDFYKIGNEEITVFSNNPPQTSNRYGVKAAPLYYKRSSATMTFMETVKKNSPLIRELDLLIIGGGGILMDFYNREAQLFGSYGLMAKWNKVPYIIYACGAGPINSSVGKWFIRKLVNGAESASVRDPKSKKLLQSIGVTAELDIIGDPSFALEASDRRPYGGRIRRVGVTVVPYYSLAYWPEANDVKYESYVKGMADNLDRLLEGRDIRLTFFSTKYPHDVDVSVEIWNRMKQKDKVDVIEDNLMPADILRISGQQDLVIGTRLHSVYLSLNAGTPVVGIAYHHKVKDFLDMVNLSDRCHKIDELAKDDGILLREFESLDSDWDQIVEDTRELKKNLKASADLGRKQFTQVGMKETVK</sequence>
<dbReference type="InterPro" id="IPR007345">
    <property type="entry name" value="Polysacch_pyruvyl_Trfase"/>
</dbReference>
<dbReference type="AlphaFoldDB" id="A0A1H7AKT3"/>
<evidence type="ECO:0000313" key="2">
    <source>
        <dbReference type="EMBL" id="SEJ62692.1"/>
    </source>
</evidence>
<keyword evidence="3" id="KW-1185">Reference proteome</keyword>
<proteinExistence type="predicted"/>
<dbReference type="STRING" id="426757.SAMN04488127_2335"/>
<feature type="domain" description="Polysaccharide pyruvyl transferase" evidence="1">
    <location>
        <begin position="15"/>
        <end position="311"/>
    </location>
</feature>
<accession>A0A1H7AKT3</accession>
<dbReference type="OrthoDB" id="3199616at2"/>
<gene>
    <name evidence="2" type="ORF">SAMN04488127_2335</name>
</gene>